<reference evidence="1 2" key="1">
    <citation type="submission" date="2021-06" db="EMBL/GenBank/DDBJ databases">
        <authorList>
            <person name="Palmer J.M."/>
        </authorList>
    </citation>
    <scope>NUCLEOTIDE SEQUENCE [LARGE SCALE GENOMIC DNA]</scope>
    <source>
        <strain evidence="1 2">GA_2019</strain>
        <tissue evidence="1">Muscle</tissue>
    </source>
</reference>
<protein>
    <submittedName>
        <fullName evidence="1">Uncharacterized protein</fullName>
    </submittedName>
</protein>
<dbReference type="Proteomes" id="UP001476798">
    <property type="component" value="Unassembled WGS sequence"/>
</dbReference>
<keyword evidence="2" id="KW-1185">Reference proteome</keyword>
<proteinExistence type="predicted"/>
<dbReference type="InterPro" id="IPR052448">
    <property type="entry name" value="DnaJ_C16_autophagy_reg"/>
</dbReference>
<evidence type="ECO:0000313" key="1">
    <source>
        <dbReference type="EMBL" id="MEQ2163028.1"/>
    </source>
</evidence>
<dbReference type="PANTHER" id="PTHR44303:SF1">
    <property type="entry name" value="DNAJ HOMOLOG SUBFAMILY C MEMBER 16"/>
    <property type="match status" value="1"/>
</dbReference>
<name>A0ABV0MV73_9TELE</name>
<gene>
    <name evidence="1" type="ORF">GOODEAATRI_026030</name>
</gene>
<comment type="caution">
    <text evidence="1">The sequence shown here is derived from an EMBL/GenBank/DDBJ whole genome shotgun (WGS) entry which is preliminary data.</text>
</comment>
<dbReference type="PANTHER" id="PTHR44303">
    <property type="entry name" value="DNAJ HOMOLOG SUBFAMILY C MEMBER 16"/>
    <property type="match status" value="1"/>
</dbReference>
<sequence length="155" mass="17851">ARGMKKQLMDEFVSNNKFLQVPRLINQQLFDELCPVKQFHRRRKYCVLLITGEDEALLPGNKAFVDFATVNKKDVLRFAYVYQRQQQPLCQALLHTQAATFPQVSSLTKSVNVKDKMTLFFPSASGAQNAGSRIRFLVSDYRHAMSDVLRQPRLQ</sequence>
<organism evidence="1 2">
    <name type="scientific">Goodea atripinnis</name>
    <dbReference type="NCBI Taxonomy" id="208336"/>
    <lineage>
        <taxon>Eukaryota</taxon>
        <taxon>Metazoa</taxon>
        <taxon>Chordata</taxon>
        <taxon>Craniata</taxon>
        <taxon>Vertebrata</taxon>
        <taxon>Euteleostomi</taxon>
        <taxon>Actinopterygii</taxon>
        <taxon>Neopterygii</taxon>
        <taxon>Teleostei</taxon>
        <taxon>Neoteleostei</taxon>
        <taxon>Acanthomorphata</taxon>
        <taxon>Ovalentaria</taxon>
        <taxon>Atherinomorphae</taxon>
        <taxon>Cyprinodontiformes</taxon>
        <taxon>Goodeidae</taxon>
        <taxon>Goodea</taxon>
    </lineage>
</organism>
<evidence type="ECO:0000313" key="2">
    <source>
        <dbReference type="Proteomes" id="UP001476798"/>
    </source>
</evidence>
<dbReference type="EMBL" id="JAHRIO010013150">
    <property type="protein sequence ID" value="MEQ2163028.1"/>
    <property type="molecule type" value="Genomic_DNA"/>
</dbReference>
<accession>A0ABV0MV73</accession>
<feature type="non-terminal residue" evidence="1">
    <location>
        <position position="1"/>
    </location>
</feature>